<organism evidence="1 2">
    <name type="scientific">Syncephalastrum racemosum</name>
    <name type="common">Filamentous fungus</name>
    <dbReference type="NCBI Taxonomy" id="13706"/>
    <lineage>
        <taxon>Eukaryota</taxon>
        <taxon>Fungi</taxon>
        <taxon>Fungi incertae sedis</taxon>
        <taxon>Mucoromycota</taxon>
        <taxon>Mucoromycotina</taxon>
        <taxon>Mucoromycetes</taxon>
        <taxon>Mucorales</taxon>
        <taxon>Syncephalastraceae</taxon>
        <taxon>Syncephalastrum</taxon>
    </lineage>
</organism>
<dbReference type="EMBL" id="MCGN01000002">
    <property type="protein sequence ID" value="ORZ00253.1"/>
    <property type="molecule type" value="Genomic_DNA"/>
</dbReference>
<protein>
    <submittedName>
        <fullName evidence="1">Uncharacterized protein</fullName>
    </submittedName>
</protein>
<dbReference type="AlphaFoldDB" id="A0A1X2HLJ3"/>
<gene>
    <name evidence="1" type="ORF">BCR43DRAFT_134219</name>
</gene>
<comment type="caution">
    <text evidence="1">The sequence shown here is derived from an EMBL/GenBank/DDBJ whole genome shotgun (WGS) entry which is preliminary data.</text>
</comment>
<evidence type="ECO:0000313" key="2">
    <source>
        <dbReference type="Proteomes" id="UP000242180"/>
    </source>
</evidence>
<sequence length="122" mass="14449">MRCLVSCRLLSFHSRNAIFRTYCQQFSPTHSLFTIRKKKAETRRLKETSRRFHLKRDLLASKREKDFSSTMETSLHHSLLCFIISFTNYGGVREPNAETKAARRPQSSQRELITQGRWIDLR</sequence>
<dbReference type="Proteomes" id="UP000242180">
    <property type="component" value="Unassembled WGS sequence"/>
</dbReference>
<dbReference type="InParanoid" id="A0A1X2HLJ3"/>
<accession>A0A1X2HLJ3</accession>
<evidence type="ECO:0000313" key="1">
    <source>
        <dbReference type="EMBL" id="ORZ00253.1"/>
    </source>
</evidence>
<proteinExistence type="predicted"/>
<name>A0A1X2HLJ3_SYNRA</name>
<keyword evidence="2" id="KW-1185">Reference proteome</keyword>
<reference evidence="1 2" key="1">
    <citation type="submission" date="2016-07" db="EMBL/GenBank/DDBJ databases">
        <title>Pervasive Adenine N6-methylation of Active Genes in Fungi.</title>
        <authorList>
            <consortium name="DOE Joint Genome Institute"/>
            <person name="Mondo S.J."/>
            <person name="Dannebaum R.O."/>
            <person name="Kuo R.C."/>
            <person name="Labutti K."/>
            <person name="Haridas S."/>
            <person name="Kuo A."/>
            <person name="Salamov A."/>
            <person name="Ahrendt S.R."/>
            <person name="Lipzen A."/>
            <person name="Sullivan W."/>
            <person name="Andreopoulos W.B."/>
            <person name="Clum A."/>
            <person name="Lindquist E."/>
            <person name="Daum C."/>
            <person name="Ramamoorthy G.K."/>
            <person name="Gryganskyi A."/>
            <person name="Culley D."/>
            <person name="Magnuson J.K."/>
            <person name="James T.Y."/>
            <person name="O'Malley M.A."/>
            <person name="Stajich J.E."/>
            <person name="Spatafora J.W."/>
            <person name="Visel A."/>
            <person name="Grigoriev I.V."/>
        </authorList>
    </citation>
    <scope>NUCLEOTIDE SEQUENCE [LARGE SCALE GENOMIC DNA]</scope>
    <source>
        <strain evidence="1 2">NRRL 2496</strain>
    </source>
</reference>